<dbReference type="PANTHER" id="PTHR46696:SF1">
    <property type="entry name" value="CYTOCHROME P450 YJIB-RELATED"/>
    <property type="match status" value="1"/>
</dbReference>
<evidence type="ECO:0000256" key="4">
    <source>
        <dbReference type="ARBA" id="ARBA00023002"/>
    </source>
</evidence>
<dbReference type="AlphaFoldDB" id="A0A521F4L3"/>
<reference evidence="8 9" key="1">
    <citation type="submission" date="2017-05" db="EMBL/GenBank/DDBJ databases">
        <authorList>
            <person name="Varghese N."/>
            <person name="Submissions S."/>
        </authorList>
    </citation>
    <scope>NUCLEOTIDE SEQUENCE [LARGE SCALE GENOMIC DNA]</scope>
    <source>
        <strain evidence="8 9">DSM 45474</strain>
    </source>
</reference>
<dbReference type="GO" id="GO:0016705">
    <property type="term" value="F:oxidoreductase activity, acting on paired donors, with incorporation or reduction of molecular oxygen"/>
    <property type="evidence" value="ECO:0007669"/>
    <property type="project" value="InterPro"/>
</dbReference>
<keyword evidence="3 7" id="KW-0479">Metal-binding</keyword>
<dbReference type="GO" id="GO:0020037">
    <property type="term" value="F:heme binding"/>
    <property type="evidence" value="ECO:0007669"/>
    <property type="project" value="InterPro"/>
</dbReference>
<evidence type="ECO:0000256" key="3">
    <source>
        <dbReference type="ARBA" id="ARBA00022723"/>
    </source>
</evidence>
<organism evidence="8 9">
    <name type="scientific">Melghirimyces algeriensis</name>
    <dbReference type="NCBI Taxonomy" id="910412"/>
    <lineage>
        <taxon>Bacteria</taxon>
        <taxon>Bacillati</taxon>
        <taxon>Bacillota</taxon>
        <taxon>Bacilli</taxon>
        <taxon>Bacillales</taxon>
        <taxon>Thermoactinomycetaceae</taxon>
        <taxon>Melghirimyces</taxon>
    </lineage>
</organism>
<evidence type="ECO:0000256" key="1">
    <source>
        <dbReference type="ARBA" id="ARBA00010617"/>
    </source>
</evidence>
<dbReference type="PANTHER" id="PTHR46696">
    <property type="entry name" value="P450, PUTATIVE (EUROFUNG)-RELATED"/>
    <property type="match status" value="1"/>
</dbReference>
<accession>A0A521F4L3</accession>
<dbReference type="CDD" id="cd11032">
    <property type="entry name" value="P450_EryK-like"/>
    <property type="match status" value="1"/>
</dbReference>
<dbReference type="PROSITE" id="PS00086">
    <property type="entry name" value="CYTOCHROME_P450"/>
    <property type="match status" value="1"/>
</dbReference>
<evidence type="ECO:0000313" key="9">
    <source>
        <dbReference type="Proteomes" id="UP000315636"/>
    </source>
</evidence>
<keyword evidence="2 7" id="KW-0349">Heme</keyword>
<dbReference type="PRINTS" id="PR00385">
    <property type="entry name" value="P450"/>
</dbReference>
<evidence type="ECO:0000256" key="7">
    <source>
        <dbReference type="RuleBase" id="RU000461"/>
    </source>
</evidence>
<dbReference type="Proteomes" id="UP000315636">
    <property type="component" value="Unassembled WGS sequence"/>
</dbReference>
<sequence length="398" mass="45629">MEQQSLAGAYFMRELDTSAKRLYPFPVFNQLRENTPVRYDDLRKCWDVFLYEDVEMILKNHNLFSAKHKRLVEAENILFMDPPRHRHIRNLVSQAFTPKMVQNQADTIQRIAAELLDRVIEQGQMNVLQDFASPLTILMIAKLLGVPPEDHRQFREWSERITKGATGSSEEELQAVVAEHIQVTQELTQFFLDAMEKRRHRPQDDLITKLLQAEIDGEKLTDKEIVDFCILLLVAGNETTANLITNGVRALTQYPELQPVIQEQPSSIPSFVTEAVRFYPSVLGTVRIAKQDTELRGQWIREGEVVSVWIASANRDPRQFSDPDAFQLDRSPNPHLSFSKGIHYCLGASLACLEAELAFAELFSRITDLRMAESAHLQIIPSPPLYGIKEFPLTFQRI</sequence>
<dbReference type="InterPro" id="IPR017972">
    <property type="entry name" value="Cyt_P450_CS"/>
</dbReference>
<gene>
    <name evidence="8" type="ORF">SAMN06264849_1139</name>
</gene>
<dbReference type="RefSeq" id="WP_142506586.1">
    <property type="nucleotide sequence ID" value="NZ_FXTI01000013.1"/>
</dbReference>
<dbReference type="GO" id="GO:0005506">
    <property type="term" value="F:iron ion binding"/>
    <property type="evidence" value="ECO:0007669"/>
    <property type="project" value="InterPro"/>
</dbReference>
<dbReference type="OrthoDB" id="9801155at2"/>
<keyword evidence="9" id="KW-1185">Reference proteome</keyword>
<proteinExistence type="inferred from homology"/>
<dbReference type="PRINTS" id="PR00359">
    <property type="entry name" value="BP450"/>
</dbReference>
<dbReference type="GO" id="GO:0004497">
    <property type="term" value="F:monooxygenase activity"/>
    <property type="evidence" value="ECO:0007669"/>
    <property type="project" value="UniProtKB-KW"/>
</dbReference>
<dbReference type="Gene3D" id="1.10.630.10">
    <property type="entry name" value="Cytochrome P450"/>
    <property type="match status" value="1"/>
</dbReference>
<evidence type="ECO:0000256" key="2">
    <source>
        <dbReference type="ARBA" id="ARBA00022617"/>
    </source>
</evidence>
<protein>
    <submittedName>
        <fullName evidence="8">Cytochrome P450</fullName>
    </submittedName>
</protein>
<dbReference type="SUPFAM" id="SSF48264">
    <property type="entry name" value="Cytochrome P450"/>
    <property type="match status" value="1"/>
</dbReference>
<dbReference type="FunFam" id="1.10.630.10:FF:000018">
    <property type="entry name" value="Cytochrome P450 monooxygenase"/>
    <property type="match status" value="1"/>
</dbReference>
<evidence type="ECO:0000256" key="5">
    <source>
        <dbReference type="ARBA" id="ARBA00023004"/>
    </source>
</evidence>
<keyword evidence="4 7" id="KW-0560">Oxidoreductase</keyword>
<comment type="similarity">
    <text evidence="1 7">Belongs to the cytochrome P450 family.</text>
</comment>
<name>A0A521F4L3_9BACL</name>
<keyword evidence="6 7" id="KW-0503">Monooxygenase</keyword>
<dbReference type="InterPro" id="IPR002397">
    <property type="entry name" value="Cyt_P450_B"/>
</dbReference>
<evidence type="ECO:0000313" key="8">
    <source>
        <dbReference type="EMBL" id="SMO91105.1"/>
    </source>
</evidence>
<dbReference type="InterPro" id="IPR001128">
    <property type="entry name" value="Cyt_P450"/>
</dbReference>
<keyword evidence="5 7" id="KW-0408">Iron</keyword>
<dbReference type="InterPro" id="IPR036396">
    <property type="entry name" value="Cyt_P450_sf"/>
</dbReference>
<dbReference type="EMBL" id="FXTI01000013">
    <property type="protein sequence ID" value="SMO91105.1"/>
    <property type="molecule type" value="Genomic_DNA"/>
</dbReference>
<evidence type="ECO:0000256" key="6">
    <source>
        <dbReference type="ARBA" id="ARBA00023033"/>
    </source>
</evidence>
<dbReference type="Pfam" id="PF00067">
    <property type="entry name" value="p450"/>
    <property type="match status" value="1"/>
</dbReference>